<gene>
    <name evidence="3" type="ORF">NYF23_02375</name>
</gene>
<feature type="transmembrane region" description="Helical" evidence="2">
    <location>
        <begin position="187"/>
        <end position="205"/>
    </location>
</feature>
<evidence type="ECO:0000313" key="3">
    <source>
        <dbReference type="EMBL" id="UVW35468.1"/>
    </source>
</evidence>
<feature type="transmembrane region" description="Helical" evidence="2">
    <location>
        <begin position="308"/>
        <end position="328"/>
    </location>
</feature>
<reference evidence="3" key="1">
    <citation type="submission" date="2022-08" db="EMBL/GenBank/DDBJ databases">
        <title>Catabolic pathway analysis in culturable SAR92 clade bacteria reveals their overlooked roles in DMSP degradation in coastal seas.</title>
        <authorList>
            <person name="He X."/>
            <person name="Zhang X."/>
            <person name="Zhang Y."/>
        </authorList>
    </citation>
    <scope>NUCLEOTIDE SEQUENCE</scope>
    <source>
        <strain evidence="3">H455</strain>
    </source>
</reference>
<feature type="transmembrane region" description="Helical" evidence="2">
    <location>
        <begin position="382"/>
        <end position="409"/>
    </location>
</feature>
<protein>
    <submittedName>
        <fullName evidence="3">MFS transporter</fullName>
    </submittedName>
</protein>
<dbReference type="Gene3D" id="1.20.1250.20">
    <property type="entry name" value="MFS general substrate transporter like domains"/>
    <property type="match status" value="1"/>
</dbReference>
<keyword evidence="2" id="KW-0812">Transmembrane</keyword>
<feature type="transmembrane region" description="Helical" evidence="2">
    <location>
        <begin position="243"/>
        <end position="265"/>
    </location>
</feature>
<keyword evidence="4" id="KW-1185">Reference proteome</keyword>
<feature type="transmembrane region" description="Helical" evidence="2">
    <location>
        <begin position="429"/>
        <end position="448"/>
    </location>
</feature>
<dbReference type="SUPFAM" id="SSF103473">
    <property type="entry name" value="MFS general substrate transporter"/>
    <property type="match status" value="1"/>
</dbReference>
<sequence>MRALSATAKFAYGCGQLAWAAKDTCFQFFLFFYYTQLLGLAPSLAGLAALLALVFDGISDPIVGQISDNFLSRKWGRRHPFMIAAVVPFCFSLVAVFNPPADLSQLQLFAWYLSMAVIARTSLTFYTVPYMALGAELSQDYSERTSIAVFRTITAYGGGLSLQMSAWFLLIPMAVASGQIVDGYRSIGFIAAGLSFVGMLIAILATKSYIPHLAKASPVQQQRAWYLAFIDLWNLLHVRSARILIGGTLIGAIAGGVGSTLILHINNFFYGFSSVQIGMTMICVFISLIPAAWLSMAGARRFGKPKTIVYLSVATAVIGPLPAILHFYGITPPSGTNALVLAISGFVILHQTFVISHLNLIGSMLPDVADEVQLKSGMRQEGILNSAMMFTSKVTFGIGAFIAGLTVEFVGFDRVTSIADVTPEMLSRLALYVGPGLSVIVLISAYIFSHYDIDAKRHGEIRDALNTRVLDLEQALE</sequence>
<name>A0ABY5TNP8_9GAMM</name>
<dbReference type="InterPro" id="IPR036259">
    <property type="entry name" value="MFS_trans_sf"/>
</dbReference>
<feature type="transmembrane region" description="Helical" evidence="2">
    <location>
        <begin position="109"/>
        <end position="133"/>
    </location>
</feature>
<evidence type="ECO:0000313" key="4">
    <source>
        <dbReference type="Proteomes" id="UP001059934"/>
    </source>
</evidence>
<accession>A0ABY5TNP8</accession>
<proteinExistence type="inferred from homology"/>
<feature type="transmembrane region" description="Helical" evidence="2">
    <location>
        <begin position="30"/>
        <end position="58"/>
    </location>
</feature>
<feature type="transmembrane region" description="Helical" evidence="2">
    <location>
        <begin position="340"/>
        <end position="361"/>
    </location>
</feature>
<keyword evidence="2" id="KW-0472">Membrane</keyword>
<dbReference type="EMBL" id="CP103416">
    <property type="protein sequence ID" value="UVW35468.1"/>
    <property type="molecule type" value="Genomic_DNA"/>
</dbReference>
<organism evidence="3 4">
    <name type="scientific">SAR92 clade bacterium H455</name>
    <dbReference type="NCBI Taxonomy" id="2974818"/>
    <lineage>
        <taxon>Bacteria</taxon>
        <taxon>Pseudomonadati</taxon>
        <taxon>Pseudomonadota</taxon>
        <taxon>Gammaproteobacteria</taxon>
        <taxon>Cellvibrionales</taxon>
        <taxon>Porticoccaceae</taxon>
        <taxon>SAR92 clade</taxon>
    </lineage>
</organism>
<feature type="transmembrane region" description="Helical" evidence="2">
    <location>
        <begin position="79"/>
        <end position="97"/>
    </location>
</feature>
<comment type="similarity">
    <text evidence="1">Belongs to the sodium:galactoside symporter (TC 2.A.2) family.</text>
</comment>
<dbReference type="InterPro" id="IPR039672">
    <property type="entry name" value="MFS_2"/>
</dbReference>
<feature type="transmembrane region" description="Helical" evidence="2">
    <location>
        <begin position="277"/>
        <end position="296"/>
    </location>
</feature>
<evidence type="ECO:0000256" key="1">
    <source>
        <dbReference type="ARBA" id="ARBA00009617"/>
    </source>
</evidence>
<dbReference type="Proteomes" id="UP001059934">
    <property type="component" value="Chromosome"/>
</dbReference>
<dbReference type="Pfam" id="PF13347">
    <property type="entry name" value="MFS_2"/>
    <property type="match status" value="1"/>
</dbReference>
<dbReference type="PANTHER" id="PTHR11328:SF28">
    <property type="entry name" value="MAJOR FACILITATOR SUPERFAMILY DOMAIN-CONTAINING PROTEIN 12"/>
    <property type="match status" value="1"/>
</dbReference>
<keyword evidence="2" id="KW-1133">Transmembrane helix</keyword>
<dbReference type="PANTHER" id="PTHR11328">
    <property type="entry name" value="MAJOR FACILITATOR SUPERFAMILY DOMAIN-CONTAINING PROTEIN"/>
    <property type="match status" value="1"/>
</dbReference>
<evidence type="ECO:0000256" key="2">
    <source>
        <dbReference type="SAM" id="Phobius"/>
    </source>
</evidence>
<feature type="transmembrane region" description="Helical" evidence="2">
    <location>
        <begin position="153"/>
        <end position="175"/>
    </location>
</feature>